<evidence type="ECO:0000313" key="2">
    <source>
        <dbReference type="EMBL" id="ATQ41022.1"/>
    </source>
</evidence>
<keyword evidence="1" id="KW-0732">Signal</keyword>
<protein>
    <recommendedName>
        <fullName evidence="4">DUF4136 domain-containing protein</fullName>
    </recommendedName>
</protein>
<accession>A0A2D2ASN7</accession>
<evidence type="ECO:0008006" key="4">
    <source>
        <dbReference type="Google" id="ProtNLM"/>
    </source>
</evidence>
<dbReference type="OrthoDB" id="7596528at2"/>
<dbReference type="KEGG" id="cmb:CSW64_00675"/>
<dbReference type="RefSeq" id="WP_099620279.1">
    <property type="nucleotide sequence ID" value="NZ_CP024201.1"/>
</dbReference>
<proteinExistence type="predicted"/>
<feature type="chain" id="PRO_5013635590" description="DUF4136 domain-containing protein" evidence="1">
    <location>
        <begin position="25"/>
        <end position="189"/>
    </location>
</feature>
<evidence type="ECO:0000256" key="1">
    <source>
        <dbReference type="SAM" id="SignalP"/>
    </source>
</evidence>
<dbReference type="PROSITE" id="PS51257">
    <property type="entry name" value="PROKAR_LIPOPROTEIN"/>
    <property type="match status" value="1"/>
</dbReference>
<dbReference type="Proteomes" id="UP000228945">
    <property type="component" value="Chromosome"/>
</dbReference>
<organism evidence="2 3">
    <name type="scientific">Caulobacter mirabilis</name>
    <dbReference type="NCBI Taxonomy" id="69666"/>
    <lineage>
        <taxon>Bacteria</taxon>
        <taxon>Pseudomonadati</taxon>
        <taxon>Pseudomonadota</taxon>
        <taxon>Alphaproteobacteria</taxon>
        <taxon>Caulobacterales</taxon>
        <taxon>Caulobacteraceae</taxon>
        <taxon>Caulobacter</taxon>
    </lineage>
</organism>
<keyword evidence="3" id="KW-1185">Reference proteome</keyword>
<reference evidence="2 3" key="1">
    <citation type="submission" date="2017-10" db="EMBL/GenBank/DDBJ databases">
        <title>Genome sequence of Caulobacter mirabilis FWC38.</title>
        <authorList>
            <person name="Fiebig A."/>
            <person name="Crosson S."/>
        </authorList>
    </citation>
    <scope>NUCLEOTIDE SEQUENCE [LARGE SCALE GENOMIC DNA]</scope>
    <source>
        <strain evidence="2 3">FWC 38</strain>
    </source>
</reference>
<feature type="signal peptide" evidence="1">
    <location>
        <begin position="1"/>
        <end position="24"/>
    </location>
</feature>
<name>A0A2D2ASN7_9CAUL</name>
<dbReference type="EMBL" id="CP024201">
    <property type="protein sequence ID" value="ATQ41022.1"/>
    <property type="molecule type" value="Genomic_DNA"/>
</dbReference>
<evidence type="ECO:0000313" key="3">
    <source>
        <dbReference type="Proteomes" id="UP000228945"/>
    </source>
</evidence>
<gene>
    <name evidence="2" type="ORF">CSW64_00675</name>
</gene>
<sequence>MRVPLLLAAALCLGAGGCAMGPMAVQGATLDNVQAARAATPAPVAVGAFVLAEGLPKAMDRSIAIRAGSVTAPGGGSFAGYLKTTLETELTAAGKLDAASGTTISGELTQSSVATPLPMSRGLVGARFRVTRDGKVLYEKELTASDEWESNFIGAVAIPMAMDRYTALYPKLVGVLLNDPEFRAALRRP</sequence>
<dbReference type="AlphaFoldDB" id="A0A2D2ASN7"/>